<dbReference type="InterPro" id="IPR050742">
    <property type="entry name" value="Helicase_Restrict-Modif_Enz"/>
</dbReference>
<dbReference type="SUPFAM" id="SSF52540">
    <property type="entry name" value="P-loop containing nucleoside triphosphate hydrolases"/>
    <property type="match status" value="2"/>
</dbReference>
<name>A0A2S5AF37_9FLAO</name>
<dbReference type="EMBL" id="PQVG01000002">
    <property type="protein sequence ID" value="POY40919.1"/>
    <property type="molecule type" value="Genomic_DNA"/>
</dbReference>
<evidence type="ECO:0000259" key="2">
    <source>
        <dbReference type="Pfam" id="PF19778"/>
    </source>
</evidence>
<proteinExistence type="predicted"/>
<reference evidence="3 4" key="1">
    <citation type="submission" date="2018-01" db="EMBL/GenBank/DDBJ databases">
        <authorList>
            <person name="Gaut B.S."/>
            <person name="Morton B.R."/>
            <person name="Clegg M.T."/>
            <person name="Duvall M.R."/>
        </authorList>
    </citation>
    <scope>NUCLEOTIDE SEQUENCE [LARGE SCALE GENOMIC DNA]</scope>
    <source>
        <strain evidence="3 4">HR-AY</strain>
    </source>
</reference>
<dbReference type="OrthoDB" id="9804145at2"/>
<dbReference type="GO" id="GO:0005829">
    <property type="term" value="C:cytosol"/>
    <property type="evidence" value="ECO:0007669"/>
    <property type="project" value="TreeGrafter"/>
</dbReference>
<dbReference type="GO" id="GO:0005524">
    <property type="term" value="F:ATP binding"/>
    <property type="evidence" value="ECO:0007669"/>
    <property type="project" value="InterPro"/>
</dbReference>
<gene>
    <name evidence="3" type="ORF">C3L50_05335</name>
</gene>
<dbReference type="Pfam" id="PF19778">
    <property type="entry name" value="RE_endonuc"/>
    <property type="match status" value="1"/>
</dbReference>
<dbReference type="RefSeq" id="WP_103805105.1">
    <property type="nucleotide sequence ID" value="NZ_PQVG01000002.1"/>
</dbReference>
<dbReference type="PANTHER" id="PTHR47396">
    <property type="entry name" value="TYPE I RESTRICTION ENZYME ECOKI R PROTEIN"/>
    <property type="match status" value="1"/>
</dbReference>
<dbReference type="InterPro" id="IPR045572">
    <property type="entry name" value="RE_endonuc_C"/>
</dbReference>
<dbReference type="GO" id="GO:0015668">
    <property type="term" value="F:type III site-specific deoxyribonuclease activity"/>
    <property type="evidence" value="ECO:0007669"/>
    <property type="project" value="InterPro"/>
</dbReference>
<keyword evidence="3" id="KW-0378">Hydrolase</keyword>
<organism evidence="3 4">
    <name type="scientific">Flavobacterium alvei</name>
    <dbReference type="NCBI Taxonomy" id="2080416"/>
    <lineage>
        <taxon>Bacteria</taxon>
        <taxon>Pseudomonadati</taxon>
        <taxon>Bacteroidota</taxon>
        <taxon>Flavobacteriia</taxon>
        <taxon>Flavobacteriales</taxon>
        <taxon>Flavobacteriaceae</taxon>
        <taxon>Flavobacterium</taxon>
    </lineage>
</organism>
<dbReference type="Pfam" id="PF04851">
    <property type="entry name" value="ResIII"/>
    <property type="match status" value="1"/>
</dbReference>
<feature type="domain" description="Helicase/UvrB N-terminal" evidence="1">
    <location>
        <begin position="11"/>
        <end position="256"/>
    </location>
</feature>
<feature type="domain" description="Type III restriction enzyme C-terminal endonuclease" evidence="2">
    <location>
        <begin position="864"/>
        <end position="973"/>
    </location>
</feature>
<dbReference type="CDD" id="cd18785">
    <property type="entry name" value="SF2_C"/>
    <property type="match status" value="1"/>
</dbReference>
<dbReference type="Gene3D" id="3.40.50.300">
    <property type="entry name" value="P-loop containing nucleotide triphosphate hydrolases"/>
    <property type="match status" value="2"/>
</dbReference>
<evidence type="ECO:0000313" key="3">
    <source>
        <dbReference type="EMBL" id="POY40919.1"/>
    </source>
</evidence>
<dbReference type="InterPro" id="IPR027417">
    <property type="entry name" value="P-loop_NTPase"/>
</dbReference>
<dbReference type="Proteomes" id="UP000237310">
    <property type="component" value="Unassembled WGS sequence"/>
</dbReference>
<dbReference type="NCBIfam" id="NF012027">
    <property type="entry name" value="PRK15483.1"/>
    <property type="match status" value="1"/>
</dbReference>
<keyword evidence="3" id="KW-0540">Nuclease</keyword>
<dbReference type="InterPro" id="IPR006935">
    <property type="entry name" value="Helicase/UvrB_N"/>
</dbReference>
<evidence type="ECO:0000259" key="1">
    <source>
        <dbReference type="Pfam" id="PF04851"/>
    </source>
</evidence>
<accession>A0A2S5AF37</accession>
<sequence>MELILKNGLPHQEKAVNAISNVFGEGSFEKSNRYYSNPILDLDKELLLERIKFVQKGNTVDLEYVNLNGIQNYLNLDIKMETGTGKTYVQVATIFELHKKFKINKFIIVVPTLAIKAGTKQFIQDSYTKKHFKDVCGYGTEIELQVLEAGKTKKGKKFFPSTVSDFVKGSSQNANKIYVLLTNMALFSNRKDAMLNRDDYDYGPEGFHRPVDALKATKPFLIIDEPHRFSKEQKTFEFITNDIQPQCIIRFGATFPTVTVGKGVAKKTIKDYHNLLYNLNACDAFNQNLIKGIAKEHFEPLSNKDDKVKIISVQSKTAVKLNYIQKGNTTKSFELKKGDSLSLISTELEGIIIEAIGTNYIELSNGQTKFQGEEFVNDIYSSSYQEQMLKLAIDRHFETEKINFDRKFKIKTLALFFIDDIHSYRKDDKSEKETYLKNTFEKLLLEKINEVLPTLSVENDSDYIDYLQASKLDISGCHAGYFSQDNTNSDEEIANQINEILFDKKKLLSIKLDDGKLNTRRFLFSKWTLKEGWDNPNVFTITKLRSSGSENSKIQEVGRGLRLPVDENGNRISNEDFKLNYIIDFTEADFAEKLVKEINDELPKGFVITEERLQKVAEKLGLSSDDLFTDLLIKKFIDRNKNVVIENSNQFFDEYPDFAAGLSTGKIVDNNKGKERKVKIRPAQYNELKSLWEAISQKYLLFYEKIENDDYLKNELVGLFKKDVFTDVIISSSRQELNTSDDGLMMLNESSGIQYKIIKRLPYGEFLKRINKQTNIPILLLNQALIQYATSNEIDKDKINEFSVANFVSKFNDWKTNNLAGRFSYGKTNIKLNATALTFANGTPRSEITQGIIGTKFIEGNPSEKYLYDRFAFDSPLEKDNILEQVQEVVVYGKIPRRSISIPTITGQSYSPDFMYVVKKSDGNKILNIIVETKDVKNESDLRNIESVKISCAKEFFKQLTIDGYSVAFHEQMSNTKMKQIIEDVLI</sequence>
<evidence type="ECO:0000313" key="4">
    <source>
        <dbReference type="Proteomes" id="UP000237310"/>
    </source>
</evidence>
<keyword evidence="3" id="KW-0255">Endonuclease</keyword>
<comment type="caution">
    <text evidence="3">The sequence shown here is derived from an EMBL/GenBank/DDBJ whole genome shotgun (WGS) entry which is preliminary data.</text>
</comment>
<dbReference type="PANTHER" id="PTHR47396:SF1">
    <property type="entry name" value="ATP-DEPENDENT HELICASE IRC3-RELATED"/>
    <property type="match status" value="1"/>
</dbReference>
<dbReference type="AlphaFoldDB" id="A0A2S5AF37"/>
<protein>
    <submittedName>
        <fullName evidence="3">Type III restriction-modification system endonuclease</fullName>
    </submittedName>
</protein>
<keyword evidence="4" id="KW-1185">Reference proteome</keyword>
<dbReference type="GO" id="GO:0003677">
    <property type="term" value="F:DNA binding"/>
    <property type="evidence" value="ECO:0007669"/>
    <property type="project" value="InterPro"/>
</dbReference>